<dbReference type="AlphaFoldDB" id="A0A9D1YZI2"/>
<organism evidence="1 2">
    <name type="scientific">Candidatus Alistipes intestinigallinarum</name>
    <dbReference type="NCBI Taxonomy" id="2838440"/>
    <lineage>
        <taxon>Bacteria</taxon>
        <taxon>Pseudomonadati</taxon>
        <taxon>Bacteroidota</taxon>
        <taxon>Bacteroidia</taxon>
        <taxon>Bacteroidales</taxon>
        <taxon>Rikenellaceae</taxon>
        <taxon>Alistipes</taxon>
    </lineage>
</organism>
<dbReference type="SUPFAM" id="SSF102829">
    <property type="entry name" value="Cell division protein ZapA-like"/>
    <property type="match status" value="1"/>
</dbReference>
<keyword evidence="1" id="KW-0132">Cell division</keyword>
<name>A0A9D1YZI2_9BACT</name>
<evidence type="ECO:0000313" key="1">
    <source>
        <dbReference type="EMBL" id="HIY68082.1"/>
    </source>
</evidence>
<sequence length="100" mass="11395">MEKKQAITLKIAGKSYPFNIESGKEEVYRLAEREVNSYLALIKQQNIKGWGDQDYLAMAALKFAIANVAMRQSREVDNEDLKKLEKIGAEIDSYLNTLKP</sequence>
<comment type="caution">
    <text evidence="1">The sequence shown here is derived from an EMBL/GenBank/DDBJ whole genome shotgun (WGS) entry which is preliminary data.</text>
</comment>
<protein>
    <submittedName>
        <fullName evidence="1">Cell division protein ZapA</fullName>
    </submittedName>
</protein>
<accession>A0A9D1YZI2</accession>
<keyword evidence="1" id="KW-0131">Cell cycle</keyword>
<evidence type="ECO:0000313" key="2">
    <source>
        <dbReference type="Proteomes" id="UP000886844"/>
    </source>
</evidence>
<gene>
    <name evidence="1" type="ORF">H9828_01550</name>
</gene>
<proteinExistence type="predicted"/>
<dbReference type="Pfam" id="PF05164">
    <property type="entry name" value="ZapA"/>
    <property type="match status" value="1"/>
</dbReference>
<dbReference type="EMBL" id="DXDA01000015">
    <property type="protein sequence ID" value="HIY68082.1"/>
    <property type="molecule type" value="Genomic_DNA"/>
</dbReference>
<dbReference type="InterPro" id="IPR007838">
    <property type="entry name" value="Cell_div_ZapA-like"/>
</dbReference>
<dbReference type="GO" id="GO:0051301">
    <property type="term" value="P:cell division"/>
    <property type="evidence" value="ECO:0007669"/>
    <property type="project" value="UniProtKB-KW"/>
</dbReference>
<dbReference type="InterPro" id="IPR036192">
    <property type="entry name" value="Cell_div_ZapA-like_sf"/>
</dbReference>
<reference evidence="1" key="2">
    <citation type="submission" date="2021-04" db="EMBL/GenBank/DDBJ databases">
        <authorList>
            <person name="Gilroy R."/>
        </authorList>
    </citation>
    <scope>NUCLEOTIDE SEQUENCE</scope>
    <source>
        <strain evidence="1">5134</strain>
    </source>
</reference>
<dbReference type="Proteomes" id="UP000886844">
    <property type="component" value="Unassembled WGS sequence"/>
</dbReference>
<reference evidence="1" key="1">
    <citation type="journal article" date="2021" name="PeerJ">
        <title>Extensive microbial diversity within the chicken gut microbiome revealed by metagenomics and culture.</title>
        <authorList>
            <person name="Gilroy R."/>
            <person name="Ravi A."/>
            <person name="Getino M."/>
            <person name="Pursley I."/>
            <person name="Horton D.L."/>
            <person name="Alikhan N.F."/>
            <person name="Baker D."/>
            <person name="Gharbi K."/>
            <person name="Hall N."/>
            <person name="Watson M."/>
            <person name="Adriaenssens E.M."/>
            <person name="Foster-Nyarko E."/>
            <person name="Jarju S."/>
            <person name="Secka A."/>
            <person name="Antonio M."/>
            <person name="Oren A."/>
            <person name="Chaudhuri R.R."/>
            <person name="La Ragione R."/>
            <person name="Hildebrand F."/>
            <person name="Pallen M.J."/>
        </authorList>
    </citation>
    <scope>NUCLEOTIDE SEQUENCE</scope>
    <source>
        <strain evidence="1">5134</strain>
    </source>
</reference>